<evidence type="ECO:0000313" key="2">
    <source>
        <dbReference type="Proteomes" id="UP000299102"/>
    </source>
</evidence>
<comment type="caution">
    <text evidence="1">The sequence shown here is derived from an EMBL/GenBank/DDBJ whole genome shotgun (WGS) entry which is preliminary data.</text>
</comment>
<dbReference type="Proteomes" id="UP000299102">
    <property type="component" value="Unassembled WGS sequence"/>
</dbReference>
<keyword evidence="2" id="KW-1185">Reference proteome</keyword>
<dbReference type="EMBL" id="BGZK01002236">
    <property type="protein sequence ID" value="GBP92079.1"/>
    <property type="molecule type" value="Genomic_DNA"/>
</dbReference>
<reference evidence="1 2" key="1">
    <citation type="journal article" date="2019" name="Commun. Biol.">
        <title>The bagworm genome reveals a unique fibroin gene that provides high tensile strength.</title>
        <authorList>
            <person name="Kono N."/>
            <person name="Nakamura H."/>
            <person name="Ohtoshi R."/>
            <person name="Tomita M."/>
            <person name="Numata K."/>
            <person name="Arakawa K."/>
        </authorList>
    </citation>
    <scope>NUCLEOTIDE SEQUENCE [LARGE SCALE GENOMIC DNA]</scope>
</reference>
<evidence type="ECO:0000313" key="1">
    <source>
        <dbReference type="EMBL" id="GBP92079.1"/>
    </source>
</evidence>
<organism evidence="1 2">
    <name type="scientific">Eumeta variegata</name>
    <name type="common">Bagworm moth</name>
    <name type="synonym">Eumeta japonica</name>
    <dbReference type="NCBI Taxonomy" id="151549"/>
    <lineage>
        <taxon>Eukaryota</taxon>
        <taxon>Metazoa</taxon>
        <taxon>Ecdysozoa</taxon>
        <taxon>Arthropoda</taxon>
        <taxon>Hexapoda</taxon>
        <taxon>Insecta</taxon>
        <taxon>Pterygota</taxon>
        <taxon>Neoptera</taxon>
        <taxon>Endopterygota</taxon>
        <taxon>Lepidoptera</taxon>
        <taxon>Glossata</taxon>
        <taxon>Ditrysia</taxon>
        <taxon>Tineoidea</taxon>
        <taxon>Psychidae</taxon>
        <taxon>Oiketicinae</taxon>
        <taxon>Eumeta</taxon>
    </lineage>
</organism>
<sequence>MAATFSYCFNYCVAAQAQSSRKSVMNCWTIGTIVAREGRAAQYRQDMDNGYRQRQRAREIPDRYRYSVRIESGKGTRVMSASEIVLLQTYLWNDVCFRRDNMEWGYGVDVVVEKTTSSHKRLVNVTNEGLVYLGHSVRTGQTPATQRTRQPVDE</sequence>
<gene>
    <name evidence="1" type="ORF">EVAR_66393_1</name>
</gene>
<protein>
    <submittedName>
        <fullName evidence="1">Uncharacterized protein</fullName>
    </submittedName>
</protein>
<accession>A0A4C1ZYK2</accession>
<dbReference type="AlphaFoldDB" id="A0A4C1ZYK2"/>
<proteinExistence type="predicted"/>
<name>A0A4C1ZYK2_EUMVA</name>